<dbReference type="PANTHER" id="PTHR16148:SF14">
    <property type="entry name" value="MYND-TYPE DOMAIN-CONTAINING PROTEIN"/>
    <property type="match status" value="1"/>
</dbReference>
<gene>
    <name evidence="2" type="ORF">RFH988_LOCUS15259</name>
    <name evidence="3" type="ORF">SEV965_LOCUS15127</name>
</gene>
<organism evidence="2 4">
    <name type="scientific">Rotaria sordida</name>
    <dbReference type="NCBI Taxonomy" id="392033"/>
    <lineage>
        <taxon>Eukaryota</taxon>
        <taxon>Metazoa</taxon>
        <taxon>Spiralia</taxon>
        <taxon>Gnathifera</taxon>
        <taxon>Rotifera</taxon>
        <taxon>Eurotatoria</taxon>
        <taxon>Bdelloidea</taxon>
        <taxon>Philodinida</taxon>
        <taxon>Philodinidae</taxon>
        <taxon>Rotaria</taxon>
    </lineage>
</organism>
<dbReference type="Proteomes" id="UP000663882">
    <property type="component" value="Unassembled WGS sequence"/>
</dbReference>
<dbReference type="Proteomes" id="UP000663889">
    <property type="component" value="Unassembled WGS sequence"/>
</dbReference>
<feature type="region of interest" description="Disordered" evidence="1">
    <location>
        <begin position="376"/>
        <end position="404"/>
    </location>
</feature>
<proteinExistence type="predicted"/>
<protein>
    <submittedName>
        <fullName evidence="2">Uncharacterized protein</fullName>
    </submittedName>
</protein>
<feature type="region of interest" description="Disordered" evidence="1">
    <location>
        <begin position="211"/>
        <end position="230"/>
    </location>
</feature>
<feature type="compositionally biased region" description="Low complexity" evidence="1">
    <location>
        <begin position="387"/>
        <end position="396"/>
    </location>
</feature>
<evidence type="ECO:0000313" key="2">
    <source>
        <dbReference type="EMBL" id="CAF1022196.1"/>
    </source>
</evidence>
<evidence type="ECO:0000313" key="4">
    <source>
        <dbReference type="Proteomes" id="UP000663882"/>
    </source>
</evidence>
<evidence type="ECO:0000313" key="3">
    <source>
        <dbReference type="EMBL" id="CAF1086401.1"/>
    </source>
</evidence>
<evidence type="ECO:0000256" key="1">
    <source>
        <dbReference type="SAM" id="MobiDB-lite"/>
    </source>
</evidence>
<accession>A0A814I8V7</accession>
<dbReference type="AlphaFoldDB" id="A0A814I8V7"/>
<feature type="compositionally biased region" description="Acidic residues" evidence="1">
    <location>
        <begin position="289"/>
        <end position="300"/>
    </location>
</feature>
<name>A0A814I8V7_9BILA</name>
<dbReference type="EMBL" id="CAJNOU010000779">
    <property type="protein sequence ID" value="CAF1086401.1"/>
    <property type="molecule type" value="Genomic_DNA"/>
</dbReference>
<dbReference type="EMBL" id="CAJNOO010000737">
    <property type="protein sequence ID" value="CAF1022196.1"/>
    <property type="molecule type" value="Genomic_DNA"/>
</dbReference>
<dbReference type="PANTHER" id="PTHR16148">
    <property type="entry name" value="NF-KAPPA-B-REPRESSING FACTOR-RELATED"/>
    <property type="match status" value="1"/>
</dbReference>
<reference evidence="2" key="1">
    <citation type="submission" date="2021-02" db="EMBL/GenBank/DDBJ databases">
        <authorList>
            <person name="Nowell W R."/>
        </authorList>
    </citation>
    <scope>NUCLEOTIDE SEQUENCE</scope>
</reference>
<feature type="region of interest" description="Disordered" evidence="1">
    <location>
        <begin position="284"/>
        <end position="329"/>
    </location>
</feature>
<dbReference type="OrthoDB" id="10023118at2759"/>
<comment type="caution">
    <text evidence="2">The sequence shown here is derived from an EMBL/GenBank/DDBJ whole genome shotgun (WGS) entry which is preliminary data.</text>
</comment>
<sequence length="461" mass="52419">MKCNQMKSDGLSYWNVKKSYNNNNNNNNEMENIDDEEQSIAFSVSLLLKNRNISQPNLVQLPSHLITSPDCRCHRSFHIFCTDLFHENDQNIDMINIHPAPRIHDRDLSRRVSTPYKKPRPRKLEDNDQDTIVTTRSEPCQVIVPESQSLEKKLRVPPRFPMRTTSLNIQPPYRSYQTSLKYSPSICIPKQTATIDELQIRASSVFDQSPSTSQLFIPRGPPPSPKTPTQELSTIFISSIIPPPLRAISITPCARNSNENTKKVTNPSPVKIRNYEDHARNYLSASDCSDSDEDNNEDNNDNNNKNINKVITIKKPKTPQRTQSLSRTGTTLRDRLLTQNTNHYLSLAEVYYSSFDVYKNLTEKSRKGLRAQTRLTMSNNDNDDASTTITKTTKTTQGLQSKSGFGFSKTASSMHFGYAAGRLPLQGTFEKWPQPLSHRTSIERKQEVTTLRLVTLPLVTS</sequence>